<evidence type="ECO:0000313" key="2">
    <source>
        <dbReference type="EMBL" id="KAF9742224.1"/>
    </source>
</evidence>
<feature type="compositionally biased region" description="Basic and acidic residues" evidence="1">
    <location>
        <begin position="158"/>
        <end position="168"/>
    </location>
</feature>
<dbReference type="EMBL" id="JADCTT010000022">
    <property type="protein sequence ID" value="KAF9742224.1"/>
    <property type="molecule type" value="Genomic_DNA"/>
</dbReference>
<evidence type="ECO:0000256" key="1">
    <source>
        <dbReference type="SAM" id="MobiDB-lite"/>
    </source>
</evidence>
<reference evidence="2" key="1">
    <citation type="submission" date="2020-10" db="EMBL/GenBank/DDBJ databases">
        <title>High-Quality Genome Resource of Clonostachys rosea strain S41 by Oxford Nanopore Long-Read Sequencing.</title>
        <authorList>
            <person name="Wang H."/>
        </authorList>
    </citation>
    <scope>NUCLEOTIDE SEQUENCE</scope>
    <source>
        <strain evidence="2">S41</strain>
    </source>
</reference>
<gene>
    <name evidence="2" type="ORF">IM811_009524</name>
</gene>
<accession>A0A8H7N069</accession>
<organism evidence="2 3">
    <name type="scientific">Bionectria ochroleuca</name>
    <name type="common">Gliocladium roseum</name>
    <dbReference type="NCBI Taxonomy" id="29856"/>
    <lineage>
        <taxon>Eukaryota</taxon>
        <taxon>Fungi</taxon>
        <taxon>Dikarya</taxon>
        <taxon>Ascomycota</taxon>
        <taxon>Pezizomycotina</taxon>
        <taxon>Sordariomycetes</taxon>
        <taxon>Hypocreomycetidae</taxon>
        <taxon>Hypocreales</taxon>
        <taxon>Bionectriaceae</taxon>
        <taxon>Clonostachys</taxon>
    </lineage>
</organism>
<feature type="region of interest" description="Disordered" evidence="1">
    <location>
        <begin position="155"/>
        <end position="175"/>
    </location>
</feature>
<sequence>MALRPGIDESVIFYSKEGRDPSSPQLKPFIPDLKPGTNFEILAPNHLLEPDEENIDEPWDVALRLRPIPAETWSSRIEESIEESGVNSRLKNEAATWKDGLLLAHMATDHCYDAVTEGRRYLLPSIGDSTLNERIDFSIHSYQFLSPLETRVPAFDQNPKRARTDRSKSSTPKTIDTTVQPEVFPEKLSLDVENADYARKRGFPIDEAFHDVMLADGTVEQTCGSIRSSFTVGLVDDVRGFMPKSQTIFVDFFVLSNLSSDVLIGQDTIEQLNIFANHSESFISSIPLTGESDVNIIRYIGRAERAGKRLWSTIRGNDRSRDPSSVVDMERKWELDDQRENARREVRHAEIAQMAEEDREVAEIVEATRIWNYEATKKAQKELESN</sequence>
<protein>
    <submittedName>
        <fullName evidence="2">Uncharacterized protein</fullName>
    </submittedName>
</protein>
<comment type="caution">
    <text evidence="2">The sequence shown here is derived from an EMBL/GenBank/DDBJ whole genome shotgun (WGS) entry which is preliminary data.</text>
</comment>
<dbReference type="Proteomes" id="UP000616885">
    <property type="component" value="Unassembled WGS sequence"/>
</dbReference>
<evidence type="ECO:0000313" key="3">
    <source>
        <dbReference type="Proteomes" id="UP000616885"/>
    </source>
</evidence>
<dbReference type="AlphaFoldDB" id="A0A8H7N069"/>
<proteinExistence type="predicted"/>
<name>A0A8H7N069_BIOOC</name>